<dbReference type="PROSITE" id="PS50850">
    <property type="entry name" value="MFS"/>
    <property type="match status" value="1"/>
</dbReference>
<feature type="transmembrane region" description="Helical" evidence="7">
    <location>
        <begin position="89"/>
        <end position="107"/>
    </location>
</feature>
<protein>
    <submittedName>
        <fullName evidence="9">Major facilitator superfamily protein</fullName>
    </submittedName>
</protein>
<feature type="domain" description="Major facilitator superfamily (MFS) profile" evidence="8">
    <location>
        <begin position="23"/>
        <end position="471"/>
    </location>
</feature>
<feature type="transmembrane region" description="Helical" evidence="7">
    <location>
        <begin position="340"/>
        <end position="359"/>
    </location>
</feature>
<dbReference type="SUPFAM" id="SSF103473">
    <property type="entry name" value="MFS general substrate transporter"/>
    <property type="match status" value="1"/>
</dbReference>
<dbReference type="RefSeq" id="WP_014986638.1">
    <property type="nucleotide sequence ID" value="NC_018681.1"/>
</dbReference>
<dbReference type="HOGENOM" id="CLU_000960_28_2_11"/>
<proteinExistence type="predicted"/>
<feature type="transmembrane region" description="Helical" evidence="7">
    <location>
        <begin position="365"/>
        <end position="392"/>
    </location>
</feature>
<keyword evidence="2" id="KW-0813">Transport</keyword>
<dbReference type="PROSITE" id="PS00216">
    <property type="entry name" value="SUGAR_TRANSPORT_1"/>
    <property type="match status" value="1"/>
</dbReference>
<dbReference type="InterPro" id="IPR020846">
    <property type="entry name" value="MFS_dom"/>
</dbReference>
<evidence type="ECO:0000256" key="4">
    <source>
        <dbReference type="ARBA" id="ARBA00022692"/>
    </source>
</evidence>
<gene>
    <name evidence="9" type="ORF">O3I_029170</name>
</gene>
<sequence length="471" mass="48145">MFNSGIARAQRDQAPATRRAWLGLAVITTAQLLIIADASIINIALPAAQQALHISDVNRQWGVSSYVLAVGALLLLGGRVADFLGRRRAFVIGLIGFAAASLVAGLAQHQLVFFFSRAAQGVSAALLTPAALALLASIFTEPAARAKALGIYGAATSMGGILGLLAGGLLTSLASWRWCMVIATPIALLGAVGAVFSLPESRTDGDHHFDLFGALAASLGVVSLIYCIGAFENGSVAQVLSMGALAVVALTIFVVWQRRNPHPLLPLRIVFDRMRGVSLLSVLLSAMALTAVFLLLSFYLQRVLGYSAIASAGAFVPCAAVATLSSIATGRLLPRFGARAMITTGLTISAAAMLLLTQIGVSSNYWLSVLPALLLIGVGVGPTLVSASAAVLSRIPASDSGIAGASYNVANELGTAFGAALLSTIAAAATRHSDAPAATAETQGYAVAFGCSAVLLLAGAALAVVLLREKC</sequence>
<dbReference type="InterPro" id="IPR036259">
    <property type="entry name" value="MFS_trans_sf"/>
</dbReference>
<evidence type="ECO:0000256" key="5">
    <source>
        <dbReference type="ARBA" id="ARBA00022989"/>
    </source>
</evidence>
<keyword evidence="6 7" id="KW-0472">Membrane</keyword>
<reference evidence="9 10" key="1">
    <citation type="journal article" date="2012" name="J. Bacteriol.">
        <title>Complete genome sequence of Nocardia brasiliensis HUJEG-1.</title>
        <authorList>
            <person name="Vera-Cabrera L."/>
            <person name="Ortiz-Lopez R."/>
            <person name="Elizondo-Gonzalez R."/>
            <person name="Perez-Maya A.A."/>
            <person name="Ocampo-Candiani J."/>
        </authorList>
    </citation>
    <scope>NUCLEOTIDE SEQUENCE [LARGE SCALE GENOMIC DNA]</scope>
    <source>
        <strain evidence="10">ATCC 700358</strain>
    </source>
</reference>
<evidence type="ECO:0000256" key="3">
    <source>
        <dbReference type="ARBA" id="ARBA00022475"/>
    </source>
</evidence>
<dbReference type="Gene3D" id="1.20.1720.10">
    <property type="entry name" value="Multidrug resistance protein D"/>
    <property type="match status" value="1"/>
</dbReference>
<evidence type="ECO:0000313" key="10">
    <source>
        <dbReference type="Proteomes" id="UP000006304"/>
    </source>
</evidence>
<dbReference type="GO" id="GO:0005886">
    <property type="term" value="C:plasma membrane"/>
    <property type="evidence" value="ECO:0007669"/>
    <property type="project" value="UniProtKB-SubCell"/>
</dbReference>
<evidence type="ECO:0000259" key="8">
    <source>
        <dbReference type="PROSITE" id="PS50850"/>
    </source>
</evidence>
<feature type="transmembrane region" description="Helical" evidence="7">
    <location>
        <begin position="60"/>
        <end position="77"/>
    </location>
</feature>
<evidence type="ECO:0000256" key="7">
    <source>
        <dbReference type="SAM" id="Phobius"/>
    </source>
</evidence>
<evidence type="ECO:0000256" key="1">
    <source>
        <dbReference type="ARBA" id="ARBA00004651"/>
    </source>
</evidence>
<evidence type="ECO:0000256" key="2">
    <source>
        <dbReference type="ARBA" id="ARBA00022448"/>
    </source>
</evidence>
<dbReference type="Pfam" id="PF07690">
    <property type="entry name" value="MFS_1"/>
    <property type="match status" value="1"/>
</dbReference>
<feature type="transmembrane region" description="Helical" evidence="7">
    <location>
        <begin position="151"/>
        <end position="169"/>
    </location>
</feature>
<dbReference type="Proteomes" id="UP000006304">
    <property type="component" value="Chromosome"/>
</dbReference>
<keyword evidence="3" id="KW-1003">Cell membrane</keyword>
<feature type="transmembrane region" description="Helical" evidence="7">
    <location>
        <begin position="119"/>
        <end position="139"/>
    </location>
</feature>
<dbReference type="PANTHER" id="PTHR42718">
    <property type="entry name" value="MAJOR FACILITATOR SUPERFAMILY MULTIDRUG TRANSPORTER MFSC"/>
    <property type="match status" value="1"/>
</dbReference>
<feature type="transmembrane region" description="Helical" evidence="7">
    <location>
        <begin position="413"/>
        <end position="433"/>
    </location>
</feature>
<dbReference type="InterPro" id="IPR011701">
    <property type="entry name" value="MFS"/>
</dbReference>
<evidence type="ECO:0000313" key="9">
    <source>
        <dbReference type="EMBL" id="AFU03783.1"/>
    </source>
</evidence>
<organism evidence="9 10">
    <name type="scientific">Nocardia brasiliensis (strain ATCC 700358 / HUJEG-1)</name>
    <dbReference type="NCBI Taxonomy" id="1133849"/>
    <lineage>
        <taxon>Bacteria</taxon>
        <taxon>Bacillati</taxon>
        <taxon>Actinomycetota</taxon>
        <taxon>Actinomycetes</taxon>
        <taxon>Mycobacteriales</taxon>
        <taxon>Nocardiaceae</taxon>
        <taxon>Nocardia</taxon>
    </lineage>
</organism>
<accession>K0EVI3</accession>
<dbReference type="EMBL" id="CP003876">
    <property type="protein sequence ID" value="AFU03783.1"/>
    <property type="molecule type" value="Genomic_DNA"/>
</dbReference>
<dbReference type="Gene3D" id="1.20.1250.20">
    <property type="entry name" value="MFS general substrate transporter like domains"/>
    <property type="match status" value="1"/>
</dbReference>
<dbReference type="InterPro" id="IPR005829">
    <property type="entry name" value="Sugar_transporter_CS"/>
</dbReference>
<dbReference type="eggNOG" id="COG0477">
    <property type="taxonomic scope" value="Bacteria"/>
</dbReference>
<keyword evidence="4 7" id="KW-0812">Transmembrane</keyword>
<feature type="transmembrane region" description="Helical" evidence="7">
    <location>
        <begin position="21"/>
        <end position="48"/>
    </location>
</feature>
<feature type="transmembrane region" description="Helical" evidence="7">
    <location>
        <begin position="277"/>
        <end position="300"/>
    </location>
</feature>
<feature type="transmembrane region" description="Helical" evidence="7">
    <location>
        <begin position="175"/>
        <end position="199"/>
    </location>
</feature>
<feature type="transmembrane region" description="Helical" evidence="7">
    <location>
        <begin position="306"/>
        <end position="328"/>
    </location>
</feature>
<dbReference type="PANTHER" id="PTHR42718:SF46">
    <property type="entry name" value="BLR6921 PROTEIN"/>
    <property type="match status" value="1"/>
</dbReference>
<dbReference type="GO" id="GO:0022857">
    <property type="term" value="F:transmembrane transporter activity"/>
    <property type="evidence" value="ECO:0007669"/>
    <property type="project" value="InterPro"/>
</dbReference>
<feature type="transmembrane region" description="Helical" evidence="7">
    <location>
        <begin position="237"/>
        <end position="256"/>
    </location>
</feature>
<feature type="transmembrane region" description="Helical" evidence="7">
    <location>
        <begin position="445"/>
        <end position="467"/>
    </location>
</feature>
<comment type="subcellular location">
    <subcellularLocation>
        <location evidence="1">Cell membrane</location>
        <topology evidence="1">Multi-pass membrane protein</topology>
    </subcellularLocation>
</comment>
<keyword evidence="10" id="KW-1185">Reference proteome</keyword>
<evidence type="ECO:0000256" key="6">
    <source>
        <dbReference type="ARBA" id="ARBA00023136"/>
    </source>
</evidence>
<name>K0EVI3_NOCB7</name>
<dbReference type="AlphaFoldDB" id="K0EVI3"/>
<dbReference type="CDD" id="cd17321">
    <property type="entry name" value="MFS_MMR_MDR_like"/>
    <property type="match status" value="1"/>
</dbReference>
<dbReference type="KEGG" id="nbr:O3I_029170"/>
<keyword evidence="5 7" id="KW-1133">Transmembrane helix</keyword>
<feature type="transmembrane region" description="Helical" evidence="7">
    <location>
        <begin position="211"/>
        <end position="231"/>
    </location>
</feature>